<evidence type="ECO:0000313" key="1">
    <source>
        <dbReference type="EMBL" id="KAL1490105.1"/>
    </source>
</evidence>
<dbReference type="PROSITE" id="PS50096">
    <property type="entry name" value="IQ"/>
    <property type="match status" value="1"/>
</dbReference>
<dbReference type="Pfam" id="PF00612">
    <property type="entry name" value="IQ"/>
    <property type="match status" value="1"/>
</dbReference>
<protein>
    <submittedName>
        <fullName evidence="1">Uncharacterized protein</fullName>
    </submittedName>
</protein>
<dbReference type="Proteomes" id="UP001566132">
    <property type="component" value="Unassembled WGS sequence"/>
</dbReference>
<organism evidence="1 2">
    <name type="scientific">Hypothenemus hampei</name>
    <name type="common">Coffee berry borer</name>
    <dbReference type="NCBI Taxonomy" id="57062"/>
    <lineage>
        <taxon>Eukaryota</taxon>
        <taxon>Metazoa</taxon>
        <taxon>Ecdysozoa</taxon>
        <taxon>Arthropoda</taxon>
        <taxon>Hexapoda</taxon>
        <taxon>Insecta</taxon>
        <taxon>Pterygota</taxon>
        <taxon>Neoptera</taxon>
        <taxon>Endopterygota</taxon>
        <taxon>Coleoptera</taxon>
        <taxon>Polyphaga</taxon>
        <taxon>Cucujiformia</taxon>
        <taxon>Curculionidae</taxon>
        <taxon>Scolytinae</taxon>
        <taxon>Hypothenemus</taxon>
    </lineage>
</organism>
<name>A0ABD1E6U9_HYPHA</name>
<proteinExistence type="predicted"/>
<sequence length="128" mass="15211">MFHKTEDLKGNFLEQTKNAREERALEKRREEAAVIIQAKIRSWLARIRYTQGILQDFDSLVPDLPENYTKEDFKQALDIYQQGLRLLSIWNEERDKDRFAKFCRYLVASLDFDSPKISYVGVGKYLMQ</sequence>
<keyword evidence="2" id="KW-1185">Reference proteome</keyword>
<dbReference type="EMBL" id="JBDJPC010000010">
    <property type="protein sequence ID" value="KAL1490105.1"/>
    <property type="molecule type" value="Genomic_DNA"/>
</dbReference>
<dbReference type="InterPro" id="IPR000048">
    <property type="entry name" value="IQ_motif_EF-hand-BS"/>
</dbReference>
<gene>
    <name evidence="1" type="ORF">ABEB36_012846</name>
</gene>
<accession>A0ABD1E6U9</accession>
<dbReference type="AlphaFoldDB" id="A0ABD1E6U9"/>
<comment type="caution">
    <text evidence="1">The sequence shown here is derived from an EMBL/GenBank/DDBJ whole genome shotgun (WGS) entry which is preliminary data.</text>
</comment>
<evidence type="ECO:0000313" key="2">
    <source>
        <dbReference type="Proteomes" id="UP001566132"/>
    </source>
</evidence>
<reference evidence="1 2" key="1">
    <citation type="submission" date="2024-05" db="EMBL/GenBank/DDBJ databases">
        <title>Genetic variation in Jamaican populations of the coffee berry borer (Hypothenemus hampei).</title>
        <authorList>
            <person name="Errbii M."/>
            <person name="Myrie A."/>
        </authorList>
    </citation>
    <scope>NUCLEOTIDE SEQUENCE [LARGE SCALE GENOMIC DNA]</scope>
    <source>
        <strain evidence="1">JA-Hopewell-2020-01-JO</strain>
        <tissue evidence="1">Whole body</tissue>
    </source>
</reference>